<feature type="binding site" evidence="5">
    <location>
        <position position="525"/>
    </location>
    <ligand>
        <name>Fe cation</name>
        <dbReference type="ChEBI" id="CHEBI:24875"/>
        <note>catalytic</note>
    </ligand>
</feature>
<evidence type="ECO:0000256" key="4">
    <source>
        <dbReference type="ARBA" id="ARBA00023004"/>
    </source>
</evidence>
<organism evidence="7 8">
    <name type="scientific">Photinus pyralis</name>
    <name type="common">Common eastern firefly</name>
    <name type="synonym">Lampyris pyralis</name>
    <dbReference type="NCBI Taxonomy" id="7054"/>
    <lineage>
        <taxon>Eukaryota</taxon>
        <taxon>Metazoa</taxon>
        <taxon>Ecdysozoa</taxon>
        <taxon>Arthropoda</taxon>
        <taxon>Hexapoda</taxon>
        <taxon>Insecta</taxon>
        <taxon>Pterygota</taxon>
        <taxon>Neoptera</taxon>
        <taxon>Endopterygota</taxon>
        <taxon>Coleoptera</taxon>
        <taxon>Polyphaga</taxon>
        <taxon>Elateriformia</taxon>
        <taxon>Elateroidea</taxon>
        <taxon>Lampyridae</taxon>
        <taxon>Lampyrinae</taxon>
        <taxon>Photinus</taxon>
    </lineage>
</organism>
<dbReference type="PANTHER" id="PTHR10543">
    <property type="entry name" value="BETA-CAROTENE DIOXYGENASE"/>
    <property type="match status" value="1"/>
</dbReference>
<proteinExistence type="inferred from homology"/>
<dbReference type="GO" id="GO:0016121">
    <property type="term" value="P:carotene catabolic process"/>
    <property type="evidence" value="ECO:0007669"/>
    <property type="project" value="TreeGrafter"/>
</dbReference>
<dbReference type="GO" id="GO:0042574">
    <property type="term" value="P:retinal metabolic process"/>
    <property type="evidence" value="ECO:0007669"/>
    <property type="project" value="TreeGrafter"/>
</dbReference>
<accession>A0A5N4B249</accession>
<reference evidence="7 8" key="1">
    <citation type="journal article" date="2018" name="Elife">
        <title>Firefly genomes illuminate parallel origins of bioluminescence in beetles.</title>
        <authorList>
            <person name="Fallon T.R."/>
            <person name="Lower S.E."/>
            <person name="Chang C.H."/>
            <person name="Bessho-Uehara M."/>
            <person name="Martin G.J."/>
            <person name="Bewick A.J."/>
            <person name="Behringer M."/>
            <person name="Debat H.J."/>
            <person name="Wong I."/>
            <person name="Day J.C."/>
            <person name="Suvorov A."/>
            <person name="Silva C.J."/>
            <person name="Stanger-Hall K.F."/>
            <person name="Hall D.W."/>
            <person name="Schmitz R.J."/>
            <person name="Nelson D.R."/>
            <person name="Lewis S.M."/>
            <person name="Shigenobu S."/>
            <person name="Bybee S.M."/>
            <person name="Larracuente A.M."/>
            <person name="Oba Y."/>
            <person name="Weng J.K."/>
        </authorList>
    </citation>
    <scope>NUCLEOTIDE SEQUENCE [LARGE SCALE GENOMIC DNA]</scope>
    <source>
        <strain evidence="7">1611_PpyrPB1</strain>
        <tissue evidence="7">Whole body</tissue>
    </source>
</reference>
<sequence length="532" mass="60674">MTTNFYPNFNDTTWYRSCRREIIDPIYGEVSGTIPNWLNGVLIRNGMGLFEFGNSEVDHWFDGMALLHRFELKDGAVSYQCRFLQSDIYKRSTTANRLVLTGFGTKAVPDPCQTIFSRITSIFNCAKDVRDNAAISVYPFNDEIYAFSEAGIICKVDKGNLETGTKRDLTARLAIVTHTSHPHVVEDGTVYNLGLSFSRKGATYHIVCFPNDKNNDQDAMFEKAQVVSTVPSKWRLLPSYMHSFGLTEHYFIIIEQPFTINIPKKVLSSIFSKTPVHDVCKWHKEAETQFLVVSRKTGQLVKTFYADGFFYFHTINQYEDMNHIVIDICTYKDSSSIDKFYIKALKNAQSDSNFRDSVNSSPQRFVLPLFTDGKFGDNQNFVKIPVSNAKAFVRDDGSVHVEPESICRHNCELPTFNYNKCLGKKYRFFYSLTLCTDATIPSSLLKTDIQNRTSQVWSEQGAYPSEPIFVSKPHAKAEDDGVILSSLIYEEDDRRVGLLVLDATTFEELGRVQFETFSAVPRTTHGWYFPND</sequence>
<reference evidence="7" key="2">
    <citation type="submission" date="2019-08" db="EMBL/GenBank/DDBJ databases">
        <authorList>
            <consortium name="Photinus pyralis genome working group"/>
            <person name="Fallon T.R."/>
            <person name="Sander Lower S.E."/>
            <person name="Weng J.-K."/>
        </authorList>
    </citation>
    <scope>NUCLEOTIDE SEQUENCE</scope>
    <source>
        <strain evidence="7">1611_PpyrPB1</strain>
        <tissue evidence="7">Whole body</tissue>
    </source>
</reference>
<keyword evidence="3" id="KW-0560">Oxidoreductase</keyword>
<dbReference type="Proteomes" id="UP000327044">
    <property type="component" value="Unassembled WGS sequence"/>
</dbReference>
<evidence type="ECO:0000256" key="3">
    <source>
        <dbReference type="ARBA" id="ARBA00023002"/>
    </source>
</evidence>
<gene>
    <name evidence="6" type="ORF">PPYR_00558</name>
    <name evidence="7" type="ORF">PPYR_00568</name>
</gene>
<comment type="caution">
    <text evidence="7">The sequence shown here is derived from an EMBL/GenBank/DDBJ whole genome shotgun (WGS) entry which is preliminary data.</text>
</comment>
<dbReference type="EMBL" id="VVIM01000001">
    <property type="protein sequence ID" value="KAB0803588.1"/>
    <property type="molecule type" value="Genomic_DNA"/>
</dbReference>
<dbReference type="PANTHER" id="PTHR10543:SF24">
    <property type="entry name" value="CAROTENOID ISOMEROOXYGENASE"/>
    <property type="match status" value="1"/>
</dbReference>
<feature type="binding site" evidence="5">
    <location>
        <position position="242"/>
    </location>
    <ligand>
        <name>Fe cation</name>
        <dbReference type="ChEBI" id="CHEBI:24875"/>
        <note>catalytic</note>
    </ligand>
</feature>
<keyword evidence="2 5" id="KW-0479">Metal-binding</keyword>
<evidence type="ECO:0000256" key="2">
    <source>
        <dbReference type="ARBA" id="ARBA00022723"/>
    </source>
</evidence>
<keyword evidence="4 5" id="KW-0408">Iron</keyword>
<dbReference type="GO" id="GO:0003834">
    <property type="term" value="F:beta-carotene 15,15'-dioxygenase activity"/>
    <property type="evidence" value="ECO:0007669"/>
    <property type="project" value="TreeGrafter"/>
</dbReference>
<dbReference type="GO" id="GO:0010436">
    <property type="term" value="F:carotenoid dioxygenase activity"/>
    <property type="evidence" value="ECO:0007669"/>
    <property type="project" value="TreeGrafter"/>
</dbReference>
<feature type="binding site" evidence="5">
    <location>
        <position position="313"/>
    </location>
    <ligand>
        <name>Fe cation</name>
        <dbReference type="ChEBI" id="CHEBI:24875"/>
        <note>catalytic</note>
    </ligand>
</feature>
<dbReference type="OrthoDB" id="1069523at2759"/>
<dbReference type="Pfam" id="PF03055">
    <property type="entry name" value="RPE65"/>
    <property type="match status" value="1"/>
</dbReference>
<evidence type="ECO:0000313" key="6">
    <source>
        <dbReference type="EMBL" id="KAB0803588.1"/>
    </source>
</evidence>
<protein>
    <submittedName>
        <fullName evidence="7">Uncharacterized protein</fullName>
    </submittedName>
</protein>
<evidence type="ECO:0000313" key="8">
    <source>
        <dbReference type="Proteomes" id="UP000327044"/>
    </source>
</evidence>
<dbReference type="FunCoup" id="A0A5N4B249">
    <property type="interactions" value="3"/>
</dbReference>
<comment type="cofactor">
    <cofactor evidence="5">
        <name>Fe(2+)</name>
        <dbReference type="ChEBI" id="CHEBI:29033"/>
    </cofactor>
    <text evidence="5">Binds 1 Fe(2+) ion per subunit.</text>
</comment>
<dbReference type="InParanoid" id="A0A5N4B249"/>
<name>A0A5N4B249_PHOPY</name>
<dbReference type="EMBL" id="VVIM01000001">
    <property type="protein sequence ID" value="KAB0803598.1"/>
    <property type="molecule type" value="Genomic_DNA"/>
</dbReference>
<evidence type="ECO:0000256" key="1">
    <source>
        <dbReference type="ARBA" id="ARBA00006787"/>
    </source>
</evidence>
<feature type="binding site" evidence="5">
    <location>
        <position position="181"/>
    </location>
    <ligand>
        <name>Fe cation</name>
        <dbReference type="ChEBI" id="CHEBI:24875"/>
        <note>catalytic</note>
    </ligand>
</feature>
<keyword evidence="8" id="KW-1185">Reference proteome</keyword>
<evidence type="ECO:0000256" key="5">
    <source>
        <dbReference type="PIRSR" id="PIRSR604294-1"/>
    </source>
</evidence>
<dbReference type="InterPro" id="IPR004294">
    <property type="entry name" value="Carotenoid_Oase"/>
</dbReference>
<dbReference type="AlphaFoldDB" id="A0A5N4B249"/>
<evidence type="ECO:0000313" key="7">
    <source>
        <dbReference type="EMBL" id="KAB0803598.1"/>
    </source>
</evidence>
<comment type="similarity">
    <text evidence="1">Belongs to the carotenoid oxygenase family.</text>
</comment>
<dbReference type="GO" id="GO:0046872">
    <property type="term" value="F:metal ion binding"/>
    <property type="evidence" value="ECO:0007669"/>
    <property type="project" value="UniProtKB-KW"/>
</dbReference>